<gene>
    <name evidence="2" type="ORF">ElyMa_003525500</name>
</gene>
<name>A0AAV4EGT6_9GAST</name>
<reference evidence="2 3" key="1">
    <citation type="journal article" date="2021" name="Elife">
        <title>Chloroplast acquisition without the gene transfer in kleptoplastic sea slugs, Plakobranchus ocellatus.</title>
        <authorList>
            <person name="Maeda T."/>
            <person name="Takahashi S."/>
            <person name="Yoshida T."/>
            <person name="Shimamura S."/>
            <person name="Takaki Y."/>
            <person name="Nagai Y."/>
            <person name="Toyoda A."/>
            <person name="Suzuki Y."/>
            <person name="Arimoto A."/>
            <person name="Ishii H."/>
            <person name="Satoh N."/>
            <person name="Nishiyama T."/>
            <person name="Hasebe M."/>
            <person name="Maruyama T."/>
            <person name="Minagawa J."/>
            <person name="Obokata J."/>
            <person name="Shigenobu S."/>
        </authorList>
    </citation>
    <scope>NUCLEOTIDE SEQUENCE [LARGE SCALE GENOMIC DNA]</scope>
</reference>
<dbReference type="EMBL" id="BMAT01007231">
    <property type="protein sequence ID" value="GFR60252.1"/>
    <property type="molecule type" value="Genomic_DNA"/>
</dbReference>
<protein>
    <submittedName>
        <fullName evidence="2">Uncharacterized protein</fullName>
    </submittedName>
</protein>
<organism evidence="2 3">
    <name type="scientific">Elysia marginata</name>
    <dbReference type="NCBI Taxonomy" id="1093978"/>
    <lineage>
        <taxon>Eukaryota</taxon>
        <taxon>Metazoa</taxon>
        <taxon>Spiralia</taxon>
        <taxon>Lophotrochozoa</taxon>
        <taxon>Mollusca</taxon>
        <taxon>Gastropoda</taxon>
        <taxon>Heterobranchia</taxon>
        <taxon>Euthyneura</taxon>
        <taxon>Panpulmonata</taxon>
        <taxon>Sacoglossa</taxon>
        <taxon>Placobranchoidea</taxon>
        <taxon>Plakobranchidae</taxon>
        <taxon>Elysia</taxon>
    </lineage>
</organism>
<feature type="region of interest" description="Disordered" evidence="1">
    <location>
        <begin position="1"/>
        <end position="22"/>
    </location>
</feature>
<dbReference type="Proteomes" id="UP000762676">
    <property type="component" value="Unassembled WGS sequence"/>
</dbReference>
<accession>A0AAV4EGT6</accession>
<dbReference type="AlphaFoldDB" id="A0AAV4EGT6"/>
<proteinExistence type="predicted"/>
<comment type="caution">
    <text evidence="2">The sequence shown here is derived from an EMBL/GenBank/DDBJ whole genome shotgun (WGS) entry which is preliminary data.</text>
</comment>
<sequence>MWRHRGVDNSFKQRRDNRRSKYKHCYRRRAQIGFVRVIPRDVSMEHISTEFKVVYNGFDQGLDSFMVNKKDDGKWSAACGGRTVVVAKHMMTSCL</sequence>
<evidence type="ECO:0000256" key="1">
    <source>
        <dbReference type="SAM" id="MobiDB-lite"/>
    </source>
</evidence>
<keyword evidence="3" id="KW-1185">Reference proteome</keyword>
<evidence type="ECO:0000313" key="2">
    <source>
        <dbReference type="EMBL" id="GFR60252.1"/>
    </source>
</evidence>
<evidence type="ECO:0000313" key="3">
    <source>
        <dbReference type="Proteomes" id="UP000762676"/>
    </source>
</evidence>
<feature type="compositionally biased region" description="Basic and acidic residues" evidence="1">
    <location>
        <begin position="1"/>
        <end position="14"/>
    </location>
</feature>